<evidence type="ECO:0000313" key="2">
    <source>
        <dbReference type="Proteomes" id="UP000038040"/>
    </source>
</evidence>
<dbReference type="InterPro" id="IPR036770">
    <property type="entry name" value="Ankyrin_rpt-contain_sf"/>
</dbReference>
<organism evidence="2 4">
    <name type="scientific">Dracunculus medinensis</name>
    <name type="common">Guinea worm</name>
    <dbReference type="NCBI Taxonomy" id="318479"/>
    <lineage>
        <taxon>Eukaryota</taxon>
        <taxon>Metazoa</taxon>
        <taxon>Ecdysozoa</taxon>
        <taxon>Nematoda</taxon>
        <taxon>Chromadorea</taxon>
        <taxon>Rhabditida</taxon>
        <taxon>Spirurina</taxon>
        <taxon>Dracunculoidea</taxon>
        <taxon>Dracunculidae</taxon>
        <taxon>Dracunculus</taxon>
    </lineage>
</organism>
<name>A0A0N4U249_DRAME</name>
<accession>A0A0N4U249</accession>
<evidence type="ECO:0000313" key="4">
    <source>
        <dbReference type="WBParaSite" id="DME_0000072401-mRNA-1"/>
    </source>
</evidence>
<dbReference type="Proteomes" id="UP000038040">
    <property type="component" value="Unplaced"/>
</dbReference>
<dbReference type="InterPro" id="IPR002110">
    <property type="entry name" value="Ankyrin_rpt"/>
</dbReference>
<dbReference type="WBParaSite" id="DME_0000072401-mRNA-1">
    <property type="protein sequence ID" value="DME_0000072401-mRNA-1"/>
    <property type="gene ID" value="DME_0000072401"/>
</dbReference>
<dbReference type="AlphaFoldDB" id="A0A0N4U249"/>
<evidence type="ECO:0000313" key="1">
    <source>
        <dbReference type="EMBL" id="VDN55111.1"/>
    </source>
</evidence>
<reference evidence="4" key="1">
    <citation type="submission" date="2017-02" db="UniProtKB">
        <authorList>
            <consortium name="WormBaseParasite"/>
        </authorList>
    </citation>
    <scope>IDENTIFICATION</scope>
</reference>
<dbReference type="Proteomes" id="UP000274756">
    <property type="component" value="Unassembled WGS sequence"/>
</dbReference>
<protein>
    <submittedName>
        <fullName evidence="4">ANK_REP_REGION domain-containing protein</fullName>
    </submittedName>
</protein>
<dbReference type="SUPFAM" id="SSF48403">
    <property type="entry name" value="Ankyrin repeat"/>
    <property type="match status" value="1"/>
</dbReference>
<keyword evidence="3" id="KW-1185">Reference proteome</keyword>
<dbReference type="Gene3D" id="1.25.40.20">
    <property type="entry name" value="Ankyrin repeat-containing domain"/>
    <property type="match status" value="1"/>
</dbReference>
<proteinExistence type="predicted"/>
<dbReference type="Pfam" id="PF12796">
    <property type="entry name" value="Ank_2"/>
    <property type="match status" value="1"/>
</dbReference>
<reference evidence="1 3" key="2">
    <citation type="submission" date="2018-11" db="EMBL/GenBank/DDBJ databases">
        <authorList>
            <consortium name="Pathogen Informatics"/>
        </authorList>
    </citation>
    <scope>NUCLEOTIDE SEQUENCE [LARGE SCALE GENOMIC DNA]</scope>
</reference>
<gene>
    <name evidence="1" type="ORF">DME_LOCUS5084</name>
</gene>
<sequence>MINAGIVLYILSHISLSPDIVDDGEVTALQIAAACGFTTMMEILISFAANIEIPVAPHHSCRNGKLAAVEFLLENEAII</sequence>
<dbReference type="EMBL" id="UYYG01001151">
    <property type="protein sequence ID" value="VDN55111.1"/>
    <property type="molecule type" value="Genomic_DNA"/>
</dbReference>
<evidence type="ECO:0000313" key="3">
    <source>
        <dbReference type="Proteomes" id="UP000274756"/>
    </source>
</evidence>